<evidence type="ECO:0000313" key="8">
    <source>
        <dbReference type="Proteomes" id="UP001062443"/>
    </source>
</evidence>
<dbReference type="InterPro" id="IPR036691">
    <property type="entry name" value="Endo/exonu/phosph_ase_sf"/>
</dbReference>
<evidence type="ECO:0000256" key="2">
    <source>
        <dbReference type="ARBA" id="ARBA00007092"/>
    </source>
</evidence>
<keyword evidence="3" id="KW-0479">Metal-binding</keyword>
<proteinExistence type="inferred from homology"/>
<keyword evidence="5" id="KW-0460">Magnesium</keyword>
<evidence type="ECO:0000256" key="4">
    <source>
        <dbReference type="ARBA" id="ARBA00022801"/>
    </source>
</evidence>
<dbReference type="CDD" id="cd09086">
    <property type="entry name" value="ExoIII-like_AP-endo"/>
    <property type="match status" value="1"/>
</dbReference>
<evidence type="ECO:0000256" key="5">
    <source>
        <dbReference type="ARBA" id="ARBA00022842"/>
    </source>
</evidence>
<dbReference type="InterPro" id="IPR020847">
    <property type="entry name" value="AP_endonuclease_F1_BS"/>
</dbReference>
<accession>A0ABQ0QK34</accession>
<dbReference type="InterPro" id="IPR004808">
    <property type="entry name" value="AP_endonuc_1"/>
</dbReference>
<comment type="cofactor">
    <cofactor evidence="1">
        <name>Mg(2+)</name>
        <dbReference type="ChEBI" id="CHEBI:18420"/>
    </cofactor>
</comment>
<keyword evidence="4" id="KW-0378">Hydrolase</keyword>
<dbReference type="SUPFAM" id="SSF56219">
    <property type="entry name" value="DNase I-like"/>
    <property type="match status" value="1"/>
</dbReference>
<evidence type="ECO:0000259" key="6">
    <source>
        <dbReference type="Pfam" id="PF03372"/>
    </source>
</evidence>
<dbReference type="PANTHER" id="PTHR43250">
    <property type="entry name" value="EXODEOXYRIBONUCLEASE III"/>
    <property type="match status" value="1"/>
</dbReference>
<comment type="caution">
    <text evidence="7">The sequence shown here is derived from an EMBL/GenBank/DDBJ whole genome shotgun (WGS) entry which is preliminary data.</text>
</comment>
<dbReference type="NCBIfam" id="TIGR00195">
    <property type="entry name" value="exoDNase_III"/>
    <property type="match status" value="1"/>
</dbReference>
<evidence type="ECO:0000256" key="1">
    <source>
        <dbReference type="ARBA" id="ARBA00001946"/>
    </source>
</evidence>
<dbReference type="PROSITE" id="PS51435">
    <property type="entry name" value="AP_NUCLEASE_F1_4"/>
    <property type="match status" value="1"/>
</dbReference>
<evidence type="ECO:0000313" key="7">
    <source>
        <dbReference type="EMBL" id="GBR47514.1"/>
    </source>
</evidence>
<dbReference type="InterPro" id="IPR005135">
    <property type="entry name" value="Endo/exonuclease/phosphatase"/>
</dbReference>
<evidence type="ECO:0000256" key="3">
    <source>
        <dbReference type="ARBA" id="ARBA00022723"/>
    </source>
</evidence>
<dbReference type="PROSITE" id="PS00726">
    <property type="entry name" value="AP_NUCLEASE_F1_1"/>
    <property type="match status" value="1"/>
</dbReference>
<comment type="similarity">
    <text evidence="2">Belongs to the DNA repair enzymes AP/ExoA family.</text>
</comment>
<dbReference type="NCBIfam" id="TIGR00633">
    <property type="entry name" value="xth"/>
    <property type="match status" value="1"/>
</dbReference>
<feature type="domain" description="Endonuclease/exonuclease/phosphatase" evidence="6">
    <location>
        <begin position="20"/>
        <end position="271"/>
    </location>
</feature>
<dbReference type="Gene3D" id="3.60.10.10">
    <property type="entry name" value="Endonuclease/exonuclease/phosphatase"/>
    <property type="match status" value="1"/>
</dbReference>
<sequence>MISPRGTDYLEKGTALMRLMTWNINSLRLRLPLLEKLTCDEQPDVICLQETKVPDPLFPVEQLQEMGWKYYVYWGMKGYNGVAILSRYPLEAVQNAPDWCGRGDSRYVAAWVQLPTGRVLVHNFYVPAGGDVPDPNENDKFAHKLAFLEEARAFFAKDTFKSSILVGDLNIAPREHDVWSHKQLLKIVSHTPIEVKALNAWQDTGFVDAMRHLIPEPEKLYTWWSYRNRDWKKSNRGRRLDHIWVSPDLLAGVKACRVLKDVRDWEGPSDHVPVMMDLEVIA</sequence>
<dbReference type="InterPro" id="IPR037493">
    <property type="entry name" value="ExoIII-like"/>
</dbReference>
<protein>
    <submittedName>
        <fullName evidence="7">Exodeoxyribonuclease III</fullName>
    </submittedName>
</protein>
<name>A0ABQ0QK34_9PROT</name>
<dbReference type="EMBL" id="BAQB01000022">
    <property type="protein sequence ID" value="GBR47514.1"/>
    <property type="molecule type" value="Genomic_DNA"/>
</dbReference>
<dbReference type="PANTHER" id="PTHR43250:SF2">
    <property type="entry name" value="EXODEOXYRIBONUCLEASE III"/>
    <property type="match status" value="1"/>
</dbReference>
<reference evidence="7" key="1">
    <citation type="submission" date="2013-04" db="EMBL/GenBank/DDBJ databases">
        <title>The genome sequencing project of 58 acetic acid bacteria.</title>
        <authorList>
            <person name="Okamoto-Kainuma A."/>
            <person name="Ishikawa M."/>
            <person name="Umino S."/>
            <person name="Koizumi Y."/>
            <person name="Shiwa Y."/>
            <person name="Yoshikawa H."/>
            <person name="Matsutani M."/>
            <person name="Matsushita K."/>
        </authorList>
    </citation>
    <scope>NUCLEOTIDE SEQUENCE</scope>
    <source>
        <strain evidence="7">NBRC 106556</strain>
    </source>
</reference>
<dbReference type="Proteomes" id="UP001062443">
    <property type="component" value="Unassembled WGS sequence"/>
</dbReference>
<keyword evidence="8" id="KW-1185">Reference proteome</keyword>
<gene>
    <name evidence="7" type="ORF">AA106556_1477</name>
</gene>
<dbReference type="Pfam" id="PF03372">
    <property type="entry name" value="Exo_endo_phos"/>
    <property type="match status" value="1"/>
</dbReference>
<organism evidence="7 8">
    <name type="scientific">Neokomagataea tanensis NBRC 106556</name>
    <dbReference type="NCBI Taxonomy" id="1223519"/>
    <lineage>
        <taxon>Bacteria</taxon>
        <taxon>Pseudomonadati</taxon>
        <taxon>Pseudomonadota</taxon>
        <taxon>Alphaproteobacteria</taxon>
        <taxon>Acetobacterales</taxon>
        <taxon>Acetobacteraceae</taxon>
        <taxon>Neokomagataea</taxon>
    </lineage>
</organism>